<evidence type="ECO:0000313" key="2">
    <source>
        <dbReference type="Proteomes" id="UP001054837"/>
    </source>
</evidence>
<dbReference type="Proteomes" id="UP001054837">
    <property type="component" value="Unassembled WGS sequence"/>
</dbReference>
<accession>A0AAV4V1L6</accession>
<keyword evidence="2" id="KW-1185">Reference proteome</keyword>
<sequence>MGKDGERERKKGMMQIVWGLTHHNNDVDLEKYLALILGWCQAGARGGACMIYAEGEQWRSRPLVRKRTERRDCLDISQKTKLVKNGSS</sequence>
<organism evidence="1 2">
    <name type="scientific">Caerostris darwini</name>
    <dbReference type="NCBI Taxonomy" id="1538125"/>
    <lineage>
        <taxon>Eukaryota</taxon>
        <taxon>Metazoa</taxon>
        <taxon>Ecdysozoa</taxon>
        <taxon>Arthropoda</taxon>
        <taxon>Chelicerata</taxon>
        <taxon>Arachnida</taxon>
        <taxon>Araneae</taxon>
        <taxon>Araneomorphae</taxon>
        <taxon>Entelegynae</taxon>
        <taxon>Araneoidea</taxon>
        <taxon>Araneidae</taxon>
        <taxon>Caerostris</taxon>
    </lineage>
</organism>
<proteinExistence type="predicted"/>
<evidence type="ECO:0000313" key="1">
    <source>
        <dbReference type="EMBL" id="GIY63450.1"/>
    </source>
</evidence>
<protein>
    <submittedName>
        <fullName evidence="1">Uncharacterized protein</fullName>
    </submittedName>
</protein>
<dbReference type="AlphaFoldDB" id="A0AAV4V1L6"/>
<dbReference type="EMBL" id="BPLQ01012181">
    <property type="protein sequence ID" value="GIY63450.1"/>
    <property type="molecule type" value="Genomic_DNA"/>
</dbReference>
<name>A0AAV4V1L6_9ARAC</name>
<reference evidence="1 2" key="1">
    <citation type="submission" date="2021-06" db="EMBL/GenBank/DDBJ databases">
        <title>Caerostris darwini draft genome.</title>
        <authorList>
            <person name="Kono N."/>
            <person name="Arakawa K."/>
        </authorList>
    </citation>
    <scope>NUCLEOTIDE SEQUENCE [LARGE SCALE GENOMIC DNA]</scope>
</reference>
<gene>
    <name evidence="1" type="ORF">CDAR_424941</name>
</gene>
<comment type="caution">
    <text evidence="1">The sequence shown here is derived from an EMBL/GenBank/DDBJ whole genome shotgun (WGS) entry which is preliminary data.</text>
</comment>